<feature type="domain" description="GAF" evidence="3">
    <location>
        <begin position="249"/>
        <end position="442"/>
    </location>
</feature>
<dbReference type="SMART" id="SM00091">
    <property type="entry name" value="PAS"/>
    <property type="match status" value="2"/>
</dbReference>
<dbReference type="SUPFAM" id="SSF55874">
    <property type="entry name" value="ATPase domain of HSP90 chaperone/DNA topoisomerase II/histidine kinase"/>
    <property type="match status" value="1"/>
</dbReference>
<feature type="domain" description="PAS" evidence="4">
    <location>
        <begin position="137"/>
        <end position="202"/>
    </location>
</feature>
<dbReference type="InterPro" id="IPR000014">
    <property type="entry name" value="PAS"/>
</dbReference>
<feature type="region of interest" description="Disordered" evidence="2">
    <location>
        <begin position="288"/>
        <end position="318"/>
    </location>
</feature>
<dbReference type="PANTHER" id="PTHR43156">
    <property type="entry name" value="STAGE II SPORULATION PROTEIN E-RELATED"/>
    <property type="match status" value="1"/>
</dbReference>
<dbReference type="Gene3D" id="3.30.565.10">
    <property type="entry name" value="Histidine kinase-like ATPase, C-terminal domain"/>
    <property type="match status" value="1"/>
</dbReference>
<dbReference type="SUPFAM" id="SSF55785">
    <property type="entry name" value="PYP-like sensor domain (PAS domain)"/>
    <property type="match status" value="2"/>
</dbReference>
<sequence length="860" mass="90683">MDTADALYRGRSPFVVNAVGALLDADGRIVRWTPEAERLLDLGTAQVHGRPVHDLLADPSGWPAMSELSARQRAEGWSGEAVLRSGRGEPLPLSYQVLPLNAPTDGDPPEPEAGGTPRYFVLAAPTPQIARSRQDQAFTRELFLQDRVGLAVFDERLRLVRTNTHLLPYSGLPPDLRGRRLGDFLQAQDAAAVERGLRDVLRTGRPLIGAEEIVRTIEDPAGGAVMAISAFRLQAPDGQVIGVTALFTDVTELHRSGERLALLHRATAAVGGSLSVTGTAEELAAVLAAPSPPSSLSPSPPLSPPSPGEGGADGGAVPGLADLAVVDVAEAVFTGGEPSAGRDGRVPLRRTAVVTSGDPVAPPPPPTGVTVHAHPGEQTAHTDLPPSMTVPLRAGGSLLGRVTVHRAPHRPPYLPADLELLREIADRAALALDNARRYAREHRAAVGLQRSLLPPSQAETTAVSTASVYLPTDTASGIGGDWFDVIPLSSARVALVAGDVVGHGLAASATMGRLRTAVRTLADLDLEPDELLVHLDDLVAQLMVEAERPEDEDPHADPGAEPGAGAATRPPVSHGMWSDAGHDTPDEQQTVPFGATCVYAVYDPVSRRCAVASAGHPPPAVAAPDGRVTYVPLRPGPPLGVSGLPFEVTEVDLEPGSLLALYTDGLLLGYADDLEEGMDELSHRLAAAAAPPEGAVLPLTGAALRELGRDLVADLPAHRLTDDVTLLLARTREVPPEATAGWTLDADPAAVARVREAATEQLLAWGLEELTFTTELVLSELVTNAIRYAGGPVGVRLIRAERLTCEVSDPSATQPRMRRARLTDEGGRGLYLVAQLTTRWGSRYTRHGKTIWAEQDLPTS</sequence>
<dbReference type="Pfam" id="PF08448">
    <property type="entry name" value="PAS_4"/>
    <property type="match status" value="1"/>
</dbReference>
<protein>
    <submittedName>
        <fullName evidence="6">SpoIIE family protein phosphatase</fullName>
    </submittedName>
</protein>
<feature type="domain" description="PPM-type phosphatase" evidence="5">
    <location>
        <begin position="463"/>
        <end position="731"/>
    </location>
</feature>
<gene>
    <name evidence="6" type="ORF">GCM10009639_47080</name>
</gene>
<dbReference type="InterPro" id="IPR003018">
    <property type="entry name" value="GAF"/>
</dbReference>
<dbReference type="InterPro" id="IPR035965">
    <property type="entry name" value="PAS-like_dom_sf"/>
</dbReference>
<dbReference type="Proteomes" id="UP001499863">
    <property type="component" value="Unassembled WGS sequence"/>
</dbReference>
<dbReference type="Gene3D" id="3.30.450.20">
    <property type="entry name" value="PAS domain"/>
    <property type="match status" value="2"/>
</dbReference>
<evidence type="ECO:0000256" key="1">
    <source>
        <dbReference type="ARBA" id="ARBA00022801"/>
    </source>
</evidence>
<feature type="domain" description="PAS" evidence="4">
    <location>
        <begin position="8"/>
        <end position="74"/>
    </location>
</feature>
<dbReference type="SMART" id="SM00065">
    <property type="entry name" value="GAF"/>
    <property type="match status" value="1"/>
</dbReference>
<dbReference type="InterPro" id="IPR029016">
    <property type="entry name" value="GAF-like_dom_sf"/>
</dbReference>
<dbReference type="SUPFAM" id="SSF55781">
    <property type="entry name" value="GAF domain-like"/>
    <property type="match status" value="1"/>
</dbReference>
<feature type="compositionally biased region" description="Pro residues" evidence="2">
    <location>
        <begin position="290"/>
        <end position="307"/>
    </location>
</feature>
<feature type="compositionally biased region" description="Gly residues" evidence="2">
    <location>
        <begin position="308"/>
        <end position="317"/>
    </location>
</feature>
<feature type="region of interest" description="Disordered" evidence="2">
    <location>
        <begin position="547"/>
        <end position="589"/>
    </location>
</feature>
<dbReference type="RefSeq" id="WP_344338965.1">
    <property type="nucleotide sequence ID" value="NZ_BAAAKJ010000255.1"/>
</dbReference>
<dbReference type="InterPro" id="IPR036457">
    <property type="entry name" value="PPM-type-like_dom_sf"/>
</dbReference>
<comment type="caution">
    <text evidence="6">The sequence shown here is derived from an EMBL/GenBank/DDBJ whole genome shotgun (WGS) entry which is preliminary data.</text>
</comment>
<dbReference type="SMART" id="SM00331">
    <property type="entry name" value="PP2C_SIG"/>
    <property type="match status" value="1"/>
</dbReference>
<evidence type="ECO:0000259" key="4">
    <source>
        <dbReference type="SMART" id="SM00091"/>
    </source>
</evidence>
<dbReference type="Gene3D" id="3.60.40.10">
    <property type="entry name" value="PPM-type phosphatase domain"/>
    <property type="match status" value="1"/>
</dbReference>
<dbReference type="SUPFAM" id="SSF81606">
    <property type="entry name" value="PP2C-like"/>
    <property type="match status" value="1"/>
</dbReference>
<dbReference type="InterPro" id="IPR001932">
    <property type="entry name" value="PPM-type_phosphatase-like_dom"/>
</dbReference>
<dbReference type="PANTHER" id="PTHR43156:SF2">
    <property type="entry name" value="STAGE II SPORULATION PROTEIN E"/>
    <property type="match status" value="1"/>
</dbReference>
<name>A0ABN1YB45_9ACTN</name>
<proteinExistence type="predicted"/>
<dbReference type="Pfam" id="PF01590">
    <property type="entry name" value="GAF"/>
    <property type="match status" value="1"/>
</dbReference>
<dbReference type="CDD" id="cd16936">
    <property type="entry name" value="HATPase_RsbW-like"/>
    <property type="match status" value="1"/>
</dbReference>
<reference evidence="6 7" key="1">
    <citation type="journal article" date="2019" name="Int. J. Syst. Evol. Microbiol.">
        <title>The Global Catalogue of Microorganisms (GCM) 10K type strain sequencing project: providing services to taxonomists for standard genome sequencing and annotation.</title>
        <authorList>
            <consortium name="The Broad Institute Genomics Platform"/>
            <consortium name="The Broad Institute Genome Sequencing Center for Infectious Disease"/>
            <person name="Wu L."/>
            <person name="Ma J."/>
        </authorList>
    </citation>
    <scope>NUCLEOTIDE SEQUENCE [LARGE SCALE GENOMIC DNA]</scope>
    <source>
        <strain evidence="6 7">JCM 12393</strain>
    </source>
</reference>
<dbReference type="Pfam" id="PF13426">
    <property type="entry name" value="PAS_9"/>
    <property type="match status" value="1"/>
</dbReference>
<dbReference type="InterPro" id="IPR003594">
    <property type="entry name" value="HATPase_dom"/>
</dbReference>
<dbReference type="EMBL" id="BAAAKJ010000255">
    <property type="protein sequence ID" value="GAA1402986.1"/>
    <property type="molecule type" value="Genomic_DNA"/>
</dbReference>
<dbReference type="InterPro" id="IPR013656">
    <property type="entry name" value="PAS_4"/>
</dbReference>
<dbReference type="CDD" id="cd00130">
    <property type="entry name" value="PAS"/>
    <property type="match status" value="2"/>
</dbReference>
<evidence type="ECO:0000256" key="2">
    <source>
        <dbReference type="SAM" id="MobiDB-lite"/>
    </source>
</evidence>
<evidence type="ECO:0000259" key="3">
    <source>
        <dbReference type="SMART" id="SM00065"/>
    </source>
</evidence>
<accession>A0ABN1YB45</accession>
<keyword evidence="7" id="KW-1185">Reference proteome</keyword>
<dbReference type="InterPro" id="IPR052016">
    <property type="entry name" value="Bact_Sigma-Reg"/>
</dbReference>
<dbReference type="Gene3D" id="3.30.450.40">
    <property type="match status" value="1"/>
</dbReference>
<keyword evidence="1" id="KW-0378">Hydrolase</keyword>
<dbReference type="InterPro" id="IPR036890">
    <property type="entry name" value="HATPase_C_sf"/>
</dbReference>
<evidence type="ECO:0000259" key="5">
    <source>
        <dbReference type="SMART" id="SM00331"/>
    </source>
</evidence>
<evidence type="ECO:0000313" key="7">
    <source>
        <dbReference type="Proteomes" id="UP001499863"/>
    </source>
</evidence>
<dbReference type="Pfam" id="PF07228">
    <property type="entry name" value="SpoIIE"/>
    <property type="match status" value="1"/>
</dbReference>
<organism evidence="6 7">
    <name type="scientific">Kitasatospora putterlickiae</name>
    <dbReference type="NCBI Taxonomy" id="221725"/>
    <lineage>
        <taxon>Bacteria</taxon>
        <taxon>Bacillati</taxon>
        <taxon>Actinomycetota</taxon>
        <taxon>Actinomycetes</taxon>
        <taxon>Kitasatosporales</taxon>
        <taxon>Streptomycetaceae</taxon>
        <taxon>Kitasatospora</taxon>
    </lineage>
</organism>
<dbReference type="Pfam" id="PF13581">
    <property type="entry name" value="HATPase_c_2"/>
    <property type="match status" value="1"/>
</dbReference>
<evidence type="ECO:0000313" key="6">
    <source>
        <dbReference type="EMBL" id="GAA1402986.1"/>
    </source>
</evidence>
<feature type="compositionally biased region" description="Low complexity" evidence="2">
    <location>
        <begin position="557"/>
        <end position="571"/>
    </location>
</feature>